<reference evidence="1 2" key="1">
    <citation type="journal article" date="2013" name="Genome Announc.">
        <title>Draft Genome Sequence of the Cellulolytic, Mesophilic, Anaerobic Bacterium Clostridium termitidis Strain CT1112 (DSM 5398).</title>
        <authorList>
            <person name="Lal S."/>
            <person name="Ramachandran U."/>
            <person name="Zhang X."/>
            <person name="Munir R."/>
            <person name="Sparling R."/>
            <person name="Levin D.B."/>
        </authorList>
    </citation>
    <scope>NUCLEOTIDE SEQUENCE [LARGE SCALE GENOMIC DNA]</scope>
    <source>
        <strain evidence="1 2">CT1112</strain>
    </source>
</reference>
<dbReference type="RefSeq" id="WP_004623263.1">
    <property type="nucleotide sequence ID" value="NZ_AORV01000010.1"/>
</dbReference>
<organism evidence="1 2">
    <name type="scientific">Ruminiclostridium cellobioparum subsp. termitidis CT1112</name>
    <dbReference type="NCBI Taxonomy" id="1195236"/>
    <lineage>
        <taxon>Bacteria</taxon>
        <taxon>Bacillati</taxon>
        <taxon>Bacillota</taxon>
        <taxon>Clostridia</taxon>
        <taxon>Eubacteriales</taxon>
        <taxon>Oscillospiraceae</taxon>
        <taxon>Ruminiclostridium</taxon>
    </lineage>
</organism>
<proteinExistence type="predicted"/>
<keyword evidence="2" id="KW-1185">Reference proteome</keyword>
<dbReference type="EMBL" id="AORV01000010">
    <property type="protein sequence ID" value="EMS73933.1"/>
    <property type="molecule type" value="Genomic_DNA"/>
</dbReference>
<sequence>MFKMEIDKLKKVFFITAAGFFSMQEGMDFMAEYQSRTSMFDPKEYTLIVDGREVKASAQDVAEQLKNMILLYMSVPFKKRIIIQQQSAVVAGQTKRLARDIPEFDTIIFAETVEEAYSKL</sequence>
<dbReference type="AlphaFoldDB" id="S0FZH2"/>
<gene>
    <name evidence="1" type="ORF">CTER_5582</name>
</gene>
<name>S0FZH2_RUMCE</name>
<evidence type="ECO:0000313" key="2">
    <source>
        <dbReference type="Proteomes" id="UP000014155"/>
    </source>
</evidence>
<dbReference type="eggNOG" id="ENOG502ZSEQ">
    <property type="taxonomic scope" value="Bacteria"/>
</dbReference>
<protein>
    <submittedName>
        <fullName evidence="1">Uncharacterized protein</fullName>
    </submittedName>
</protein>
<evidence type="ECO:0000313" key="1">
    <source>
        <dbReference type="EMBL" id="EMS73933.1"/>
    </source>
</evidence>
<accession>S0FZH2</accession>
<comment type="caution">
    <text evidence="1">The sequence shown here is derived from an EMBL/GenBank/DDBJ whole genome shotgun (WGS) entry which is preliminary data.</text>
</comment>
<dbReference type="PATRIC" id="fig|1195236.3.peg.385"/>
<dbReference type="Proteomes" id="UP000014155">
    <property type="component" value="Unassembled WGS sequence"/>
</dbReference>